<organism evidence="1 2">
    <name type="scientific">Bordetella genomosp. 1</name>
    <dbReference type="NCBI Taxonomy" id="1395607"/>
    <lineage>
        <taxon>Bacteria</taxon>
        <taxon>Pseudomonadati</taxon>
        <taxon>Pseudomonadota</taxon>
        <taxon>Betaproteobacteria</taxon>
        <taxon>Burkholderiales</taxon>
        <taxon>Alcaligenaceae</taxon>
        <taxon>Bordetella</taxon>
    </lineage>
</organism>
<dbReference type="InterPro" id="IPR008767">
    <property type="entry name" value="Phage_SPP1_head-tail_adaptor"/>
</dbReference>
<dbReference type="NCBIfam" id="TIGR01563">
    <property type="entry name" value="gp16_SPP1"/>
    <property type="match status" value="1"/>
</dbReference>
<protein>
    <submittedName>
        <fullName evidence="1">Head-tail adaptor protein</fullName>
    </submittedName>
</protein>
<dbReference type="OrthoDB" id="5460234at2"/>
<accession>A0A261SHM6</accession>
<evidence type="ECO:0000313" key="1">
    <source>
        <dbReference type="EMBL" id="OZI36290.1"/>
    </source>
</evidence>
<dbReference type="Gene3D" id="2.40.10.270">
    <property type="entry name" value="Bacteriophage SPP1 head-tail adaptor protein"/>
    <property type="match status" value="1"/>
</dbReference>
<dbReference type="EMBL" id="NEVL01000003">
    <property type="protein sequence ID" value="OZI36290.1"/>
    <property type="molecule type" value="Genomic_DNA"/>
</dbReference>
<dbReference type="InterPro" id="IPR038666">
    <property type="entry name" value="SSP1_head-tail_sf"/>
</dbReference>
<proteinExistence type="predicted"/>
<dbReference type="Proteomes" id="UP000217005">
    <property type="component" value="Unassembled WGS sequence"/>
</dbReference>
<comment type="caution">
    <text evidence="1">The sequence shown here is derived from an EMBL/GenBank/DDBJ whole genome shotgun (WGS) entry which is preliminary data.</text>
</comment>
<dbReference type="RefSeq" id="WP_094827096.1">
    <property type="nucleotide sequence ID" value="NZ_NEVL01000003.1"/>
</dbReference>
<reference evidence="1 2" key="1">
    <citation type="submission" date="2017-05" db="EMBL/GenBank/DDBJ databases">
        <title>Complete and WGS of Bordetella genogroups.</title>
        <authorList>
            <person name="Spilker T."/>
            <person name="LiPuma J."/>
        </authorList>
    </citation>
    <scope>NUCLEOTIDE SEQUENCE [LARGE SCALE GENOMIC DNA]</scope>
    <source>
        <strain evidence="1 2">AU17610</strain>
    </source>
</reference>
<dbReference type="AlphaFoldDB" id="A0A261SHM6"/>
<gene>
    <name evidence="1" type="ORF">CEG14_14860</name>
</gene>
<evidence type="ECO:0000313" key="2">
    <source>
        <dbReference type="Proteomes" id="UP000217005"/>
    </source>
</evidence>
<dbReference type="Pfam" id="PF05521">
    <property type="entry name" value="Phage_HCP"/>
    <property type="match status" value="1"/>
</dbReference>
<sequence>MDVGNRNQRVQILSRVEARDDANDLVYSWQPFGNRMWANIRHSSGLQLVKAGAERAVVKASVRVAYRRDLASGMRLQHGQDVYEVEAALRDEEEREHTDLVCRLLTPAEAEA</sequence>
<name>A0A261SHM6_9BORD</name>